<keyword evidence="2" id="KW-1185">Reference proteome</keyword>
<organism evidence="1 2">
    <name type="scientific">Hydrogenivirga caldilitoris</name>
    <dbReference type="NCBI Taxonomy" id="246264"/>
    <lineage>
        <taxon>Bacteria</taxon>
        <taxon>Pseudomonadati</taxon>
        <taxon>Aquificota</taxon>
        <taxon>Aquificia</taxon>
        <taxon>Aquificales</taxon>
        <taxon>Aquificaceae</taxon>
        <taxon>Hydrogenivirga</taxon>
    </lineage>
</organism>
<dbReference type="Proteomes" id="UP000267841">
    <property type="component" value="Unassembled WGS sequence"/>
</dbReference>
<dbReference type="OrthoDB" id="15360at2"/>
<proteinExistence type="predicted"/>
<accession>A0A497XPI4</accession>
<dbReference type="InterPro" id="IPR012902">
    <property type="entry name" value="N_methyl_site"/>
</dbReference>
<dbReference type="Pfam" id="PF07963">
    <property type="entry name" value="N_methyl"/>
    <property type="match status" value="1"/>
</dbReference>
<comment type="caution">
    <text evidence="1">The sequence shown here is derived from an EMBL/GenBank/DDBJ whole genome shotgun (WGS) entry which is preliminary data.</text>
</comment>
<sequence length="164" mass="19087">MKVRAFTLIEVLVVLTLLGLTFSALLLVFSRGIDSSLGITEESERLKLKASLFWDIQRKITGAKRIRVENNNLYMITSGGTIYRGVVKCAYIFKDGRLYYYEFPYPYGAIDEIEEDKLQRVATFHDFSIRVYERDREFNTYDGLPDRIKVSVEGNEMLFETLLR</sequence>
<evidence type="ECO:0000313" key="1">
    <source>
        <dbReference type="EMBL" id="RLJ70877.1"/>
    </source>
</evidence>
<evidence type="ECO:0000313" key="2">
    <source>
        <dbReference type="Proteomes" id="UP000267841"/>
    </source>
</evidence>
<dbReference type="NCBIfam" id="TIGR02532">
    <property type="entry name" value="IV_pilin_GFxxxE"/>
    <property type="match status" value="1"/>
</dbReference>
<reference evidence="1 2" key="1">
    <citation type="submission" date="2018-10" db="EMBL/GenBank/DDBJ databases">
        <title>Genomic Encyclopedia of Archaeal and Bacterial Type Strains, Phase II (KMG-II): from individual species to whole genera.</title>
        <authorList>
            <person name="Goeker M."/>
        </authorList>
    </citation>
    <scope>NUCLEOTIDE SEQUENCE [LARGE SCALE GENOMIC DNA]</scope>
    <source>
        <strain evidence="1 2">DSM 16510</strain>
    </source>
</reference>
<dbReference type="EMBL" id="RCCJ01000001">
    <property type="protein sequence ID" value="RLJ70877.1"/>
    <property type="molecule type" value="Genomic_DNA"/>
</dbReference>
<gene>
    <name evidence="1" type="ORF">BCF55_1164</name>
</gene>
<dbReference type="AlphaFoldDB" id="A0A497XPI4"/>
<protein>
    <submittedName>
        <fullName evidence="1">Prepilin-type N-terminal cleavage/methylation domain-containing protein</fullName>
    </submittedName>
</protein>
<name>A0A497XPI4_9AQUI</name>
<dbReference type="RefSeq" id="WP_121011301.1">
    <property type="nucleotide sequence ID" value="NZ_RCCJ01000001.1"/>
</dbReference>